<keyword evidence="4" id="KW-0547">Nucleotide-binding</keyword>
<feature type="transmembrane region" description="Helical" evidence="9">
    <location>
        <begin position="1071"/>
        <end position="1091"/>
    </location>
</feature>
<feature type="transmembrane region" description="Helical" evidence="9">
    <location>
        <begin position="880"/>
        <end position="903"/>
    </location>
</feature>
<feature type="transmembrane region" description="Helical" evidence="9">
    <location>
        <begin position="301"/>
        <end position="323"/>
    </location>
</feature>
<dbReference type="Pfam" id="PF00664">
    <property type="entry name" value="ABC_membrane"/>
    <property type="match status" value="2"/>
</dbReference>
<organism evidence="12 13">
    <name type="scientific">Nasonia vitripennis</name>
    <name type="common">Parasitic wasp</name>
    <dbReference type="NCBI Taxonomy" id="7425"/>
    <lineage>
        <taxon>Eukaryota</taxon>
        <taxon>Metazoa</taxon>
        <taxon>Ecdysozoa</taxon>
        <taxon>Arthropoda</taxon>
        <taxon>Hexapoda</taxon>
        <taxon>Insecta</taxon>
        <taxon>Pterygota</taxon>
        <taxon>Neoptera</taxon>
        <taxon>Endopterygota</taxon>
        <taxon>Hymenoptera</taxon>
        <taxon>Apocrita</taxon>
        <taxon>Proctotrupomorpha</taxon>
        <taxon>Chalcidoidea</taxon>
        <taxon>Pteromalidae</taxon>
        <taxon>Pteromalinae</taxon>
        <taxon>Nasonia</taxon>
    </lineage>
</organism>
<evidence type="ECO:0000256" key="2">
    <source>
        <dbReference type="ARBA" id="ARBA00022448"/>
    </source>
</evidence>
<feature type="transmembrane region" description="Helical" evidence="9">
    <location>
        <begin position="843"/>
        <end position="868"/>
    </location>
</feature>
<dbReference type="OrthoDB" id="8174258at2759"/>
<dbReference type="RefSeq" id="XP_008202928.1">
    <property type="nucleotide sequence ID" value="XM_008204706.4"/>
</dbReference>
<dbReference type="PANTHER" id="PTHR24223">
    <property type="entry name" value="ATP-BINDING CASSETTE SUB-FAMILY C"/>
    <property type="match status" value="1"/>
</dbReference>
<accession>A0A7M7H7S1</accession>
<dbReference type="InterPro" id="IPR036640">
    <property type="entry name" value="ABC1_TM_sf"/>
</dbReference>
<evidence type="ECO:0000256" key="3">
    <source>
        <dbReference type="ARBA" id="ARBA00022692"/>
    </source>
</evidence>
<feature type="region of interest" description="Disordered" evidence="8">
    <location>
        <begin position="765"/>
        <end position="784"/>
    </location>
</feature>
<comment type="subcellular location">
    <subcellularLocation>
        <location evidence="1">Membrane</location>
    </subcellularLocation>
</comment>
<keyword evidence="6 9" id="KW-1133">Transmembrane helix</keyword>
<dbReference type="InParanoid" id="A0A7M7H7S1"/>
<dbReference type="InterPro" id="IPR050173">
    <property type="entry name" value="ABC_transporter_C-like"/>
</dbReference>
<dbReference type="EnsemblMetazoa" id="XM_008204706">
    <property type="protein sequence ID" value="XP_008202928"/>
    <property type="gene ID" value="LOC100123625"/>
</dbReference>
<dbReference type="SMART" id="SM00382">
    <property type="entry name" value="AAA"/>
    <property type="match status" value="1"/>
</dbReference>
<dbReference type="Pfam" id="PF00005">
    <property type="entry name" value="ABC_tran"/>
    <property type="match status" value="1"/>
</dbReference>
<dbReference type="InterPro" id="IPR003593">
    <property type="entry name" value="AAA+_ATPase"/>
</dbReference>
<proteinExistence type="predicted"/>
<feature type="transmembrane region" description="Helical" evidence="9">
    <location>
        <begin position="154"/>
        <end position="176"/>
    </location>
</feature>
<keyword evidence="5" id="KW-0067">ATP-binding</keyword>
<keyword evidence="3 9" id="KW-0812">Transmembrane</keyword>
<protein>
    <submittedName>
        <fullName evidence="12">Uncharacterized protein</fullName>
    </submittedName>
</protein>
<dbReference type="GeneID" id="100123625"/>
<evidence type="ECO:0000256" key="6">
    <source>
        <dbReference type="ARBA" id="ARBA00022989"/>
    </source>
</evidence>
<evidence type="ECO:0000256" key="9">
    <source>
        <dbReference type="SAM" id="Phobius"/>
    </source>
</evidence>
<dbReference type="PROSITE" id="PS50929">
    <property type="entry name" value="ABC_TM1F"/>
    <property type="match status" value="2"/>
</dbReference>
<feature type="transmembrane region" description="Helical" evidence="9">
    <location>
        <begin position="227"/>
        <end position="247"/>
    </location>
</feature>
<evidence type="ECO:0000256" key="4">
    <source>
        <dbReference type="ARBA" id="ARBA00022741"/>
    </source>
</evidence>
<feature type="transmembrane region" description="Helical" evidence="9">
    <location>
        <begin position="329"/>
        <end position="350"/>
    </location>
</feature>
<dbReference type="GO" id="GO:0140359">
    <property type="term" value="F:ABC-type transporter activity"/>
    <property type="evidence" value="ECO:0007669"/>
    <property type="project" value="InterPro"/>
</dbReference>
<evidence type="ECO:0000256" key="1">
    <source>
        <dbReference type="ARBA" id="ARBA00004370"/>
    </source>
</evidence>
<keyword evidence="13" id="KW-1185">Reference proteome</keyword>
<evidence type="ECO:0000256" key="7">
    <source>
        <dbReference type="ARBA" id="ARBA00023136"/>
    </source>
</evidence>
<dbReference type="InterPro" id="IPR003439">
    <property type="entry name" value="ABC_transporter-like_ATP-bd"/>
</dbReference>
<evidence type="ECO:0000313" key="13">
    <source>
        <dbReference type="Proteomes" id="UP000002358"/>
    </source>
</evidence>
<dbReference type="Proteomes" id="UP000002358">
    <property type="component" value="Chromosome 1"/>
</dbReference>
<dbReference type="GO" id="GO:0005524">
    <property type="term" value="F:ATP binding"/>
    <property type="evidence" value="ECO:0007669"/>
    <property type="project" value="UniProtKB-KW"/>
</dbReference>
<feature type="transmembrane region" description="Helical" evidence="9">
    <location>
        <begin position="980"/>
        <end position="999"/>
    </location>
</feature>
<feature type="domain" description="ABC transporter" evidence="10">
    <location>
        <begin position="531"/>
        <end position="756"/>
    </location>
</feature>
<evidence type="ECO:0000313" key="12">
    <source>
        <dbReference type="EnsemblMetazoa" id="XP_008202928"/>
    </source>
</evidence>
<feature type="domain" description="ABC transmembrane type-1" evidence="11">
    <location>
        <begin position="847"/>
        <end position="1123"/>
    </location>
</feature>
<dbReference type="GO" id="GO:0016887">
    <property type="term" value="F:ATP hydrolysis activity"/>
    <property type="evidence" value="ECO:0007669"/>
    <property type="project" value="InterPro"/>
</dbReference>
<dbReference type="SUPFAM" id="SSF52540">
    <property type="entry name" value="P-loop containing nucleoside triphosphate hydrolases"/>
    <property type="match status" value="2"/>
</dbReference>
<evidence type="ECO:0000256" key="5">
    <source>
        <dbReference type="ARBA" id="ARBA00022840"/>
    </source>
</evidence>
<dbReference type="KEGG" id="nvi:100123625"/>
<dbReference type="InterPro" id="IPR027417">
    <property type="entry name" value="P-loop_NTPase"/>
</dbReference>
<evidence type="ECO:0000259" key="11">
    <source>
        <dbReference type="PROSITE" id="PS50929"/>
    </source>
</evidence>
<dbReference type="GO" id="GO:0016020">
    <property type="term" value="C:membrane"/>
    <property type="evidence" value="ECO:0007669"/>
    <property type="project" value="UniProtKB-SubCell"/>
</dbReference>
<keyword evidence="7 9" id="KW-0472">Membrane</keyword>
<feature type="transmembrane region" description="Helical" evidence="9">
    <location>
        <begin position="956"/>
        <end position="974"/>
    </location>
</feature>
<sequence length="1404" mass="156078">MSTSSSSSGLERVQYSADRVHRDNLKSAESIGGGGRRSTMKPNSAYVPHNRLSRYLAALSSLALVRFKSALGSELPLDKIGLFSSASFRWLNEYLYAGYKNGMKDKTLPSLSHRETCNDNGPRLEGLLHAHFVEKGQAGASIPQVAWHFVRTRVIIGSIIYFVGSIISLAGPIFVLREIVRATEERNAINTALSHVNRTIVINDTEVNDTFREVFRTKESEIVMDEIIIFSHTGLLIFIEVVSQFLVSWSSSLNLRTACRLRSACLAVSYKKLLRSSLRCSTTAQQTLTYFVPDSEVLHELIGLGPVVVTGPTVLLLVSGFTWFALGNWALFGILLVVLLYSCLIIAAYFTKAFAARAIEYSLRRMSLVEEFVNNIQMAKITLWDQHFQSRIKDIRARELAEMQFGGFSEGCGLSMIHMIPVFAVSTITLVSLLIEKQISFVEYVPVLVLFLVNLKHCIRTSWMALSSISRGLAFLNKLKSILILQEADRFLDKPIDRNFAIIIHNGHFTWSKSKALALSKVAKRSSRFYVDSHDGNSSIEFNFPNSFVTTLSEIDFYVPKGKLVGLYGRQDSGKTSFLLSILGQLQCVGGTVAIDGSCSYVPNKPWLMMDGTVKENVLFGESFDSSRYYRTLRASQLSQDIATMPEMDDTDVQVAELGPLQRQKIGLARAVYAQRDINLMDEPLKDLEPRDRVEVFDKCVLQLLASKTVIVASDRIELLSRCHVVYVMQEGKIVESGSHEELLQSNSQYARLAESQARSRYKKLSKSGDLPSSSPSVVQTPTTPKDFLSSLAASSYDSVHNNDEDGRPLYGRSNFDYPILRSFSEGRPKTGVGVYLKYTGGWSIGILLCVLSALYAFAIAIAPVCIVHVGQKTVDDMKVAVGLLATLVGFLIVCGAILTIAYNKTISLAATKLHDYWIESLGRAQISIFSSSTISLLLNICSLNLQEVDSILPRSIITILINIGVSLVSLVILSLLSPWLLLPVLAFVIVSMIFSVYVRGAVLCLHELKVSSATLVLNHIGNAVQGRATIQAFSKEKEFAKKYYKLFNENSTYDFMLYATRLWLEFRLKLLSVLVLSAVIFVSELLYSGVSNLPQLSLAYICTMQLTLSVLHTIGAINNVYTSLMALNSVDHYMKTIPKEREGTARLSSMWPTDGSLEFRNVLLFDREESMRKPLTFALASGDNLAVISSQAEARAAFVSALFRFAELPAGEIFIGGTSISQAPLHILRRCICFIPGNPMLFNGTIRHNLDPSAEMADQSLMRVLQKVQLWEKVSKMPDKLVSDSCHLFTVYEKVLIFLARALLNERTKIIILEDPEVDVLNDRSDVLEVVLRSVFADYTVIRLSSHRIRSCQKFLTLDDELEDYNSDQGSSTLSQVTTTTELYTAIPAHIGVSSDGMSSETM</sequence>
<feature type="transmembrane region" description="Helical" evidence="9">
    <location>
        <begin position="923"/>
        <end position="944"/>
    </location>
</feature>
<feature type="domain" description="ABC transmembrane type-1" evidence="11">
    <location>
        <begin position="234"/>
        <end position="452"/>
    </location>
</feature>
<reference evidence="12" key="1">
    <citation type="submission" date="2021-01" db="UniProtKB">
        <authorList>
            <consortium name="EnsemblMetazoa"/>
        </authorList>
    </citation>
    <scope>IDENTIFICATION</scope>
</reference>
<dbReference type="Gene3D" id="3.40.50.300">
    <property type="entry name" value="P-loop containing nucleotide triphosphate hydrolases"/>
    <property type="match status" value="2"/>
</dbReference>
<dbReference type="SUPFAM" id="SSF90123">
    <property type="entry name" value="ABC transporter transmembrane region"/>
    <property type="match status" value="2"/>
</dbReference>
<dbReference type="SMR" id="A0A7M7H7S1"/>
<evidence type="ECO:0000259" key="10">
    <source>
        <dbReference type="PROSITE" id="PS50893"/>
    </source>
</evidence>
<dbReference type="InterPro" id="IPR011527">
    <property type="entry name" value="ABC1_TM_dom"/>
</dbReference>
<keyword evidence="2" id="KW-0813">Transport</keyword>
<dbReference type="PROSITE" id="PS50893">
    <property type="entry name" value="ABC_TRANSPORTER_2"/>
    <property type="match status" value="1"/>
</dbReference>
<evidence type="ECO:0000256" key="8">
    <source>
        <dbReference type="SAM" id="MobiDB-lite"/>
    </source>
</evidence>
<dbReference type="Gene3D" id="1.20.1560.10">
    <property type="entry name" value="ABC transporter type 1, transmembrane domain"/>
    <property type="match status" value="2"/>
</dbReference>
<feature type="compositionally biased region" description="Low complexity" evidence="8">
    <location>
        <begin position="768"/>
        <end position="784"/>
    </location>
</feature>
<name>A0A7M7H7S1_NASVI</name>
<dbReference type="PANTHER" id="PTHR24223:SF447">
    <property type="entry name" value="MULTIDRUG RESISTANCE-ASSOCIATED PROTEIN 5"/>
    <property type="match status" value="1"/>
</dbReference>